<name>A0ABS1HQB2_9BACT</name>
<evidence type="ECO:0000313" key="3">
    <source>
        <dbReference type="Proteomes" id="UP000605676"/>
    </source>
</evidence>
<sequence length="628" mass="72921">MKRTSMLLLLIMAVSFLRAEKAPIKFGKVSIEELEMTVYEPDTSATAVVLCKYAHFQANDLTYRLTRRVKILKKAGTEYSEYTFPGGEDVNIRGRVYNLVNGEIIEEKLKRESIFKEKVTEDYYRIRVAMPNIKVGTVFDIEISHSLLPSEFAFQEIIPVKHAEIKLEEADIITYRKRAIGYHSVKHIGSNTYRIQEVPAFKKEAYMSSIENYMAKFEFDILNISAHDLGIYQNFTTSWDAVNDRLASDRYFGHAIMNGSTYLTKIKKKIEANYTTDIDKVKAAYNEIKKIKWNGIESVYSASLSLSTPYKEGQANSAEINMMLMQLLMKLDLPAFPVVISTRDNGRLHRFYPSYRKLNYMMVWTMIDDKEYVLDATEPFLPFGMLPKRCLNQHGRLVTNKTGKWLDLDTDLEDKDVIMYQLNVTDEMVMEGNISQYHYDYSALNFRKSMNKYASNDEYLNTMENVYSGLTIKDYSVENLDSLNKPVKEEYQVSIKNKIEVINDMALINPFLFEKIEDNPFKIDERKFPVDFAYKREKYLISKINIPEDYQFEEIPKPIKAVLPDKTATVLINYQALGNTITVTYRLKLNKPSYSVEEYKYLKSLYAAIINKHAEPIVIKRIQNEASL</sequence>
<dbReference type="RefSeq" id="WP_200466980.1">
    <property type="nucleotide sequence ID" value="NZ_JAENRR010000090.1"/>
</dbReference>
<gene>
    <name evidence="2" type="ORF">JIV24_20640</name>
</gene>
<evidence type="ECO:0008006" key="4">
    <source>
        <dbReference type="Google" id="ProtNLM"/>
    </source>
</evidence>
<comment type="caution">
    <text evidence="2">The sequence shown here is derived from an EMBL/GenBank/DDBJ whole genome shotgun (WGS) entry which is preliminary data.</text>
</comment>
<dbReference type="EMBL" id="JAENRR010000090">
    <property type="protein sequence ID" value="MBK3519761.1"/>
    <property type="molecule type" value="Genomic_DNA"/>
</dbReference>
<keyword evidence="3" id="KW-1185">Reference proteome</keyword>
<dbReference type="Proteomes" id="UP000605676">
    <property type="component" value="Unassembled WGS sequence"/>
</dbReference>
<organism evidence="2 3">
    <name type="scientific">Carboxylicivirga marina</name>
    <dbReference type="NCBI Taxonomy" id="2800988"/>
    <lineage>
        <taxon>Bacteria</taxon>
        <taxon>Pseudomonadati</taxon>
        <taxon>Bacteroidota</taxon>
        <taxon>Bacteroidia</taxon>
        <taxon>Marinilabiliales</taxon>
        <taxon>Marinilabiliaceae</taxon>
        <taxon>Carboxylicivirga</taxon>
    </lineage>
</organism>
<dbReference type="Gene3D" id="3.10.620.30">
    <property type="match status" value="1"/>
</dbReference>
<accession>A0ABS1HQB2</accession>
<reference evidence="2 3" key="1">
    <citation type="submission" date="2021-01" db="EMBL/GenBank/DDBJ databases">
        <title>Carboxyliciviraga sp.nov., isolated from coastal sediments.</title>
        <authorList>
            <person name="Lu D."/>
            <person name="Zhang T."/>
        </authorList>
    </citation>
    <scope>NUCLEOTIDE SEQUENCE [LARGE SCALE GENOMIC DNA]</scope>
    <source>
        <strain evidence="2 3">N1Y132</strain>
    </source>
</reference>
<proteinExistence type="predicted"/>
<protein>
    <recommendedName>
        <fullName evidence="4">DUF3857 domain-containing protein</fullName>
    </recommendedName>
</protein>
<dbReference type="Gene3D" id="2.60.120.1130">
    <property type="match status" value="1"/>
</dbReference>
<feature type="chain" id="PRO_5047211213" description="DUF3857 domain-containing protein" evidence="1">
    <location>
        <begin position="20"/>
        <end position="628"/>
    </location>
</feature>
<evidence type="ECO:0000313" key="2">
    <source>
        <dbReference type="EMBL" id="MBK3519761.1"/>
    </source>
</evidence>
<dbReference type="Gene3D" id="2.60.40.3140">
    <property type="match status" value="1"/>
</dbReference>
<evidence type="ECO:0000256" key="1">
    <source>
        <dbReference type="SAM" id="SignalP"/>
    </source>
</evidence>
<keyword evidence="1" id="KW-0732">Signal</keyword>
<feature type="signal peptide" evidence="1">
    <location>
        <begin position="1"/>
        <end position="19"/>
    </location>
</feature>